<dbReference type="RefSeq" id="WP_135268542.1">
    <property type="nucleotide sequence ID" value="NZ_CP038436.1"/>
</dbReference>
<name>A0A4P7IGY1_9ACTN</name>
<sequence>MRPLSGVTVALVTTAAVMTGITADAGTERAAPAAAELPRDIPGGVEVTMVDGDRLRVWAAENHRAVWAKRYDTATGAWSARREVLRKEDLSCGDVDARTANGAVALTAECDPGGWSEDQAPVATHALWSADTLTWSSYQLEGEAYDEPGISSDGRRAVWPQHGGYVTLGPEGFTRHTLETTGQEYTTTATITDGGQVSFLFGAHVSRRRCAMVVLTRTGDAPPTRQELALDDACQDRHFANVDSDTTWFGEYGVASQRTVISRPDASSPWSVTQVAPAAAPGLERAEGRLGTTFLDATGFPLLALGSPGGRKVRAQVYDASSQAWGASQVVHDNGGARCRWGDDSFAEPLAVVVVTVECGARSVVLTSADALHWQSLRMGRHALGLSFDGRYAVVPGRSRTTVVSRELGTLTLPLGVRGRCDVVVPDGPDGAVLLTAAGRNRGWPTLLQHSSPGGWTRLSRTSLPTPRQGCRKARSEHYDLPYRFTVIGRRDKVYRVRIAQRAGEWTVQRSRW</sequence>
<keyword evidence="2" id="KW-1185">Reference proteome</keyword>
<evidence type="ECO:0000313" key="2">
    <source>
        <dbReference type="Proteomes" id="UP000294853"/>
    </source>
</evidence>
<dbReference type="EMBL" id="CP038436">
    <property type="protein sequence ID" value="QBX56556.1"/>
    <property type="molecule type" value="Genomic_DNA"/>
</dbReference>
<gene>
    <name evidence="1" type="ORF">EXE58_14515</name>
</gene>
<dbReference type="KEGG" id="nsn:EXE58_14515"/>
<proteinExistence type="predicted"/>
<dbReference type="Proteomes" id="UP000294853">
    <property type="component" value="Chromosome"/>
</dbReference>
<dbReference type="AlphaFoldDB" id="A0A4P7IGY1"/>
<evidence type="ECO:0000313" key="1">
    <source>
        <dbReference type="EMBL" id="QBX56556.1"/>
    </source>
</evidence>
<organism evidence="1 2">
    <name type="scientific">Nocardioides seonyuensis</name>
    <dbReference type="NCBI Taxonomy" id="2518371"/>
    <lineage>
        <taxon>Bacteria</taxon>
        <taxon>Bacillati</taxon>
        <taxon>Actinomycetota</taxon>
        <taxon>Actinomycetes</taxon>
        <taxon>Propionibacteriales</taxon>
        <taxon>Nocardioidaceae</taxon>
        <taxon>Nocardioides</taxon>
    </lineage>
</organism>
<dbReference type="OrthoDB" id="3764366at2"/>
<reference evidence="1 2" key="1">
    <citation type="submission" date="2019-03" db="EMBL/GenBank/DDBJ databases">
        <title>Three New Species of Nocardioides, Nocardioides euryhalodurans sp. nov., Nocardioides seonyuensis sp. nov. and Nocardioides eburneoflavus sp. nov. Iolated from Soil.</title>
        <authorList>
            <person name="Roh S.G."/>
            <person name="Lee C."/>
            <person name="Kim M.-K."/>
            <person name="Kim S.B."/>
        </authorList>
    </citation>
    <scope>NUCLEOTIDE SEQUENCE [LARGE SCALE GENOMIC DNA]</scope>
    <source>
        <strain evidence="1 2">MMS17-SY207-3</strain>
    </source>
</reference>
<accession>A0A4P7IGY1</accession>
<protein>
    <submittedName>
        <fullName evidence="1">Uncharacterized protein</fullName>
    </submittedName>
</protein>